<sequence>MHQYNSFPLHLRVSAVQALKSSVKKPTVHRLVLFVHRIFSISYYTKSVTYNEHRIKMTRDQERASADGYCIQVLIINGEVQNQLSHKSFYIENIGKGGFRFLSDVSFDLEDRVQVLLRFPNGYSQEVLGRICYSDPLDDNQFAFGFSVIEGFYSLKSSAG</sequence>
<accession>A0A3B0WHW6</accession>
<evidence type="ECO:0008006" key="2">
    <source>
        <dbReference type="Google" id="ProtNLM"/>
    </source>
</evidence>
<gene>
    <name evidence="1" type="ORF">MNBD_GAMMA05-1414</name>
</gene>
<dbReference type="AlphaFoldDB" id="A0A3B0WHW6"/>
<organism evidence="1">
    <name type="scientific">hydrothermal vent metagenome</name>
    <dbReference type="NCBI Taxonomy" id="652676"/>
    <lineage>
        <taxon>unclassified sequences</taxon>
        <taxon>metagenomes</taxon>
        <taxon>ecological metagenomes</taxon>
    </lineage>
</organism>
<name>A0A3B0WHW6_9ZZZZ</name>
<dbReference type="EMBL" id="UOFE01000009">
    <property type="protein sequence ID" value="VAW50902.1"/>
    <property type="molecule type" value="Genomic_DNA"/>
</dbReference>
<proteinExistence type="predicted"/>
<evidence type="ECO:0000313" key="1">
    <source>
        <dbReference type="EMBL" id="VAW50902.1"/>
    </source>
</evidence>
<protein>
    <recommendedName>
        <fullName evidence="2">PilZ domain-containing protein</fullName>
    </recommendedName>
</protein>
<reference evidence="1" key="1">
    <citation type="submission" date="2018-06" db="EMBL/GenBank/DDBJ databases">
        <authorList>
            <person name="Zhirakovskaya E."/>
        </authorList>
    </citation>
    <scope>NUCLEOTIDE SEQUENCE</scope>
</reference>